<evidence type="ECO:0000256" key="11">
    <source>
        <dbReference type="ARBA" id="ARBA00023033"/>
    </source>
</evidence>
<organism evidence="16 17">
    <name type="scientific">Coprinopsis marcescibilis</name>
    <name type="common">Agaric fungus</name>
    <name type="synonym">Psathyrella marcescibilis</name>
    <dbReference type="NCBI Taxonomy" id="230819"/>
    <lineage>
        <taxon>Eukaryota</taxon>
        <taxon>Fungi</taxon>
        <taxon>Dikarya</taxon>
        <taxon>Basidiomycota</taxon>
        <taxon>Agaricomycotina</taxon>
        <taxon>Agaricomycetes</taxon>
        <taxon>Agaricomycetidae</taxon>
        <taxon>Agaricales</taxon>
        <taxon>Agaricineae</taxon>
        <taxon>Psathyrellaceae</taxon>
        <taxon>Coprinopsis</taxon>
    </lineage>
</organism>
<keyword evidence="6 15" id="KW-0812">Transmembrane</keyword>
<evidence type="ECO:0000256" key="12">
    <source>
        <dbReference type="ARBA" id="ARBA00023136"/>
    </source>
</evidence>
<dbReference type="InterPro" id="IPR036396">
    <property type="entry name" value="Cyt_P450_sf"/>
</dbReference>
<dbReference type="STRING" id="230819.A0A5C3KL87"/>
<evidence type="ECO:0000256" key="1">
    <source>
        <dbReference type="ARBA" id="ARBA00001971"/>
    </source>
</evidence>
<evidence type="ECO:0000313" key="16">
    <source>
        <dbReference type="EMBL" id="TFK20912.1"/>
    </source>
</evidence>
<dbReference type="AlphaFoldDB" id="A0A5C3KL87"/>
<evidence type="ECO:0000256" key="9">
    <source>
        <dbReference type="ARBA" id="ARBA00023002"/>
    </source>
</evidence>
<evidence type="ECO:0000256" key="10">
    <source>
        <dbReference type="ARBA" id="ARBA00023004"/>
    </source>
</evidence>
<evidence type="ECO:0000313" key="17">
    <source>
        <dbReference type="Proteomes" id="UP000307440"/>
    </source>
</evidence>
<keyword evidence="5 13" id="KW-0349">Heme</keyword>
<keyword evidence="10 13" id="KW-0408">Iron</keyword>
<feature type="transmembrane region" description="Helical" evidence="15">
    <location>
        <begin position="12"/>
        <end position="30"/>
    </location>
</feature>
<reference evidence="16 17" key="1">
    <citation type="journal article" date="2019" name="Nat. Ecol. Evol.">
        <title>Megaphylogeny resolves global patterns of mushroom evolution.</title>
        <authorList>
            <person name="Varga T."/>
            <person name="Krizsan K."/>
            <person name="Foldi C."/>
            <person name="Dima B."/>
            <person name="Sanchez-Garcia M."/>
            <person name="Sanchez-Ramirez S."/>
            <person name="Szollosi G.J."/>
            <person name="Szarkandi J.G."/>
            <person name="Papp V."/>
            <person name="Albert L."/>
            <person name="Andreopoulos W."/>
            <person name="Angelini C."/>
            <person name="Antonin V."/>
            <person name="Barry K.W."/>
            <person name="Bougher N.L."/>
            <person name="Buchanan P."/>
            <person name="Buyck B."/>
            <person name="Bense V."/>
            <person name="Catcheside P."/>
            <person name="Chovatia M."/>
            <person name="Cooper J."/>
            <person name="Damon W."/>
            <person name="Desjardin D."/>
            <person name="Finy P."/>
            <person name="Geml J."/>
            <person name="Haridas S."/>
            <person name="Hughes K."/>
            <person name="Justo A."/>
            <person name="Karasinski D."/>
            <person name="Kautmanova I."/>
            <person name="Kiss B."/>
            <person name="Kocsube S."/>
            <person name="Kotiranta H."/>
            <person name="LaButti K.M."/>
            <person name="Lechner B.E."/>
            <person name="Liimatainen K."/>
            <person name="Lipzen A."/>
            <person name="Lukacs Z."/>
            <person name="Mihaltcheva S."/>
            <person name="Morgado L.N."/>
            <person name="Niskanen T."/>
            <person name="Noordeloos M.E."/>
            <person name="Ohm R.A."/>
            <person name="Ortiz-Santana B."/>
            <person name="Ovrebo C."/>
            <person name="Racz N."/>
            <person name="Riley R."/>
            <person name="Savchenko A."/>
            <person name="Shiryaev A."/>
            <person name="Soop K."/>
            <person name="Spirin V."/>
            <person name="Szebenyi C."/>
            <person name="Tomsovsky M."/>
            <person name="Tulloss R.E."/>
            <person name="Uehling J."/>
            <person name="Grigoriev I.V."/>
            <person name="Vagvolgyi C."/>
            <person name="Papp T."/>
            <person name="Martin F.M."/>
            <person name="Miettinen O."/>
            <person name="Hibbett D.S."/>
            <person name="Nagy L.G."/>
        </authorList>
    </citation>
    <scope>NUCLEOTIDE SEQUENCE [LARGE SCALE GENOMIC DNA]</scope>
    <source>
        <strain evidence="16 17">CBS 121175</strain>
    </source>
</reference>
<proteinExistence type="inferred from homology"/>
<evidence type="ECO:0000256" key="6">
    <source>
        <dbReference type="ARBA" id="ARBA00022692"/>
    </source>
</evidence>
<protein>
    <submittedName>
        <fullName evidence="16">Cytochrome P450</fullName>
    </submittedName>
</protein>
<evidence type="ECO:0000256" key="2">
    <source>
        <dbReference type="ARBA" id="ARBA00004370"/>
    </source>
</evidence>
<name>A0A5C3KL87_COPMA</name>
<evidence type="ECO:0000256" key="7">
    <source>
        <dbReference type="ARBA" id="ARBA00022723"/>
    </source>
</evidence>
<comment type="cofactor">
    <cofactor evidence="1 13">
        <name>heme</name>
        <dbReference type="ChEBI" id="CHEBI:30413"/>
    </cofactor>
</comment>
<dbReference type="EMBL" id="ML210284">
    <property type="protein sequence ID" value="TFK20912.1"/>
    <property type="molecule type" value="Genomic_DNA"/>
</dbReference>
<dbReference type="InterPro" id="IPR001128">
    <property type="entry name" value="Cyt_P450"/>
</dbReference>
<dbReference type="InterPro" id="IPR002401">
    <property type="entry name" value="Cyt_P450_E_grp-I"/>
</dbReference>
<evidence type="ECO:0000256" key="8">
    <source>
        <dbReference type="ARBA" id="ARBA00022989"/>
    </source>
</evidence>
<dbReference type="PANTHER" id="PTHR24305">
    <property type="entry name" value="CYTOCHROME P450"/>
    <property type="match status" value="1"/>
</dbReference>
<accession>A0A5C3KL87</accession>
<evidence type="ECO:0000256" key="13">
    <source>
        <dbReference type="PIRSR" id="PIRSR602401-1"/>
    </source>
</evidence>
<keyword evidence="7 13" id="KW-0479">Metal-binding</keyword>
<dbReference type="Gene3D" id="1.10.630.10">
    <property type="entry name" value="Cytochrome P450"/>
    <property type="match status" value="1"/>
</dbReference>
<dbReference type="OrthoDB" id="1470350at2759"/>
<keyword evidence="17" id="KW-1185">Reference proteome</keyword>
<dbReference type="GO" id="GO:0020037">
    <property type="term" value="F:heme binding"/>
    <property type="evidence" value="ECO:0007669"/>
    <property type="project" value="InterPro"/>
</dbReference>
<evidence type="ECO:0000256" key="5">
    <source>
        <dbReference type="ARBA" id="ARBA00022617"/>
    </source>
</evidence>
<evidence type="ECO:0000256" key="3">
    <source>
        <dbReference type="ARBA" id="ARBA00004721"/>
    </source>
</evidence>
<dbReference type="PRINTS" id="PR00463">
    <property type="entry name" value="EP450I"/>
</dbReference>
<dbReference type="GO" id="GO:0005506">
    <property type="term" value="F:iron ion binding"/>
    <property type="evidence" value="ECO:0007669"/>
    <property type="project" value="InterPro"/>
</dbReference>
<dbReference type="InterPro" id="IPR017972">
    <property type="entry name" value="Cyt_P450_CS"/>
</dbReference>
<evidence type="ECO:0000256" key="4">
    <source>
        <dbReference type="ARBA" id="ARBA00010617"/>
    </source>
</evidence>
<dbReference type="SUPFAM" id="SSF48264">
    <property type="entry name" value="Cytochrome P450"/>
    <property type="match status" value="1"/>
</dbReference>
<comment type="pathway">
    <text evidence="3">Secondary metabolite biosynthesis; terpenoid biosynthesis.</text>
</comment>
<keyword evidence="9 14" id="KW-0560">Oxidoreductase</keyword>
<comment type="similarity">
    <text evidence="4 14">Belongs to the cytochrome P450 family.</text>
</comment>
<evidence type="ECO:0000256" key="15">
    <source>
        <dbReference type="SAM" id="Phobius"/>
    </source>
</evidence>
<dbReference type="PROSITE" id="PS00086">
    <property type="entry name" value="CYTOCHROME_P450"/>
    <property type="match status" value="1"/>
</dbReference>
<gene>
    <name evidence="16" type="ORF">FA15DRAFT_759096</name>
</gene>
<keyword evidence="8 15" id="KW-1133">Transmembrane helix</keyword>
<dbReference type="Proteomes" id="UP000307440">
    <property type="component" value="Unassembled WGS sequence"/>
</dbReference>
<dbReference type="GO" id="GO:0016020">
    <property type="term" value="C:membrane"/>
    <property type="evidence" value="ECO:0007669"/>
    <property type="project" value="UniProtKB-SubCell"/>
</dbReference>
<dbReference type="GO" id="GO:0004497">
    <property type="term" value="F:monooxygenase activity"/>
    <property type="evidence" value="ECO:0007669"/>
    <property type="project" value="UniProtKB-KW"/>
</dbReference>
<dbReference type="GO" id="GO:0016705">
    <property type="term" value="F:oxidoreductase activity, acting on paired donors, with incorporation or reduction of molecular oxygen"/>
    <property type="evidence" value="ECO:0007669"/>
    <property type="project" value="InterPro"/>
</dbReference>
<comment type="subcellular location">
    <subcellularLocation>
        <location evidence="2">Membrane</location>
    </subcellularLocation>
</comment>
<dbReference type="InterPro" id="IPR050121">
    <property type="entry name" value="Cytochrome_P450_monoxygenase"/>
</dbReference>
<feature type="binding site" description="axial binding residue" evidence="13">
    <location>
        <position position="479"/>
    </location>
    <ligand>
        <name>heme</name>
        <dbReference type="ChEBI" id="CHEBI:30413"/>
    </ligand>
    <ligandPart>
        <name>Fe</name>
        <dbReference type="ChEBI" id="CHEBI:18248"/>
    </ligandPart>
</feature>
<sequence>MPPLSLPQYLDKVHALSAGLFAFIAALYYIRRSVPAVRTPKHKGPPASRFLLGALADISEALNSGTNIALFDKWVKEYGPVFGLKMPFGSRGVAICDVKAAAHMLSKDTLTYRQMKFNSIIVEQSVGPGILWAEDEVHRRQRRGLTPAFSNSAIRSYVSVFYDSAYKIKGAWEAILDTGADTIEIQSWASRYALDNIGIAGFGYDFGSLDGNRPAVMDYFNALKSPEDAGVLSRILFLMGSIFPSLLRIPTEASLLLTGIKGSLKHVAEDMMSKAKHQIKTGLEKELEKSIIGLLIKSENATGIWTLSEEEVFAQVRTLLLAGYETSTFTVSWALIELCRNPKAQERLRKELAELGSDPTWEQMSYGLPYLNGVFQETIRLHAPLNEILRTAHFDDVIPLGKPITTASGEVITELPIAKGTAVLCSLSYINQSEELWGPDAKEFKPERWIEGEGELRAGAKAIPGYHHVLTFSDGPRICLGKAFAVASVKANLAVLIRNFEFALPLGPDTPIGVHKGILRRPKLVSEDGPRIWMNVRRVN</sequence>
<dbReference type="PANTHER" id="PTHR24305:SF166">
    <property type="entry name" value="CYTOCHROME P450 12A4, MITOCHONDRIAL-RELATED"/>
    <property type="match status" value="1"/>
</dbReference>
<keyword evidence="12 15" id="KW-0472">Membrane</keyword>
<dbReference type="PRINTS" id="PR00385">
    <property type="entry name" value="P450"/>
</dbReference>
<keyword evidence="11 14" id="KW-0503">Monooxygenase</keyword>
<evidence type="ECO:0000256" key="14">
    <source>
        <dbReference type="RuleBase" id="RU000461"/>
    </source>
</evidence>
<dbReference type="Pfam" id="PF00067">
    <property type="entry name" value="p450"/>
    <property type="match status" value="1"/>
</dbReference>